<protein>
    <submittedName>
        <fullName evidence="3">Uncharacterized protein</fullName>
    </submittedName>
</protein>
<proteinExistence type="inferred from homology"/>
<name>A0ABR3XD83_9PEZI</name>
<dbReference type="Pfam" id="PF00106">
    <property type="entry name" value="adh_short"/>
    <property type="match status" value="1"/>
</dbReference>
<dbReference type="InterPro" id="IPR002347">
    <property type="entry name" value="SDR_fam"/>
</dbReference>
<comment type="caution">
    <text evidence="3">The sequence shown here is derived from an EMBL/GenBank/DDBJ whole genome shotgun (WGS) entry which is preliminary data.</text>
</comment>
<comment type="similarity">
    <text evidence="1">Belongs to the short-chain dehydrogenases/reductases (SDR) family.</text>
</comment>
<evidence type="ECO:0000313" key="4">
    <source>
        <dbReference type="Proteomes" id="UP001583177"/>
    </source>
</evidence>
<evidence type="ECO:0000256" key="1">
    <source>
        <dbReference type="ARBA" id="ARBA00006484"/>
    </source>
</evidence>
<dbReference type="Gene3D" id="3.40.50.720">
    <property type="entry name" value="NAD(P)-binding Rossmann-like Domain"/>
    <property type="match status" value="1"/>
</dbReference>
<dbReference type="PRINTS" id="PR00081">
    <property type="entry name" value="GDHRDH"/>
</dbReference>
<evidence type="ECO:0000256" key="2">
    <source>
        <dbReference type="ARBA" id="ARBA00023002"/>
    </source>
</evidence>
<accession>A0ABR3XD83</accession>
<keyword evidence="4" id="KW-1185">Reference proteome</keyword>
<gene>
    <name evidence="3" type="ORF">Daus18300_003793</name>
</gene>
<dbReference type="PANTHER" id="PTHR42901">
    <property type="entry name" value="ALCOHOL DEHYDROGENASE"/>
    <property type="match status" value="1"/>
</dbReference>
<dbReference type="InterPro" id="IPR036291">
    <property type="entry name" value="NAD(P)-bd_dom_sf"/>
</dbReference>
<evidence type="ECO:0000313" key="3">
    <source>
        <dbReference type="EMBL" id="KAL1873921.1"/>
    </source>
</evidence>
<dbReference type="PANTHER" id="PTHR42901:SF1">
    <property type="entry name" value="ALCOHOL DEHYDROGENASE"/>
    <property type="match status" value="1"/>
</dbReference>
<dbReference type="CDD" id="cd05233">
    <property type="entry name" value="SDR_c"/>
    <property type="match status" value="1"/>
</dbReference>
<dbReference type="EMBL" id="JAWRVE010000024">
    <property type="protein sequence ID" value="KAL1873921.1"/>
    <property type="molecule type" value="Genomic_DNA"/>
</dbReference>
<organism evidence="3 4">
    <name type="scientific">Diaporthe australafricana</name>
    <dbReference type="NCBI Taxonomy" id="127596"/>
    <lineage>
        <taxon>Eukaryota</taxon>
        <taxon>Fungi</taxon>
        <taxon>Dikarya</taxon>
        <taxon>Ascomycota</taxon>
        <taxon>Pezizomycotina</taxon>
        <taxon>Sordariomycetes</taxon>
        <taxon>Sordariomycetidae</taxon>
        <taxon>Diaporthales</taxon>
        <taxon>Diaporthaceae</taxon>
        <taxon>Diaporthe</taxon>
    </lineage>
</organism>
<dbReference type="Proteomes" id="UP001583177">
    <property type="component" value="Unassembled WGS sequence"/>
</dbReference>
<keyword evidence="2" id="KW-0560">Oxidoreductase</keyword>
<dbReference type="SUPFAM" id="SSF51735">
    <property type="entry name" value="NAD(P)-binding Rossmann-fold domains"/>
    <property type="match status" value="1"/>
</dbReference>
<sequence>MADSGSNIEIPAFVSFTKTYHNKPYEDISPARPELSASGKNIVITGGGTGVGLAIAIAFSQAGAKSVSILGRRLDRLEAAAVDIRKAKADPETLVLFEVADLMDRGQVEMAFRSIYEKVGKLDVLVSNAATLIAPGPLLTADPEAVLQGFKLNALSGLHAVQAFMHVAVEEPTVINTSAAIVHTAPFPGTGVYGVAKAAVFKMLDYLAAENPNLHVVSFQPGILATEMTEGKDILPQDVEMSWEDVSLDSYTAPPKMTPKSLKKEIWLTKRPEKFVWANWDVKELLARKDEIKETKLLNLILDGVLM</sequence>
<reference evidence="3 4" key="1">
    <citation type="journal article" date="2024" name="IMA Fungus">
        <title>IMA Genome - F19 : A genome assembly and annotation guide to empower mycologists, including annotated draft genome sequences of Ceratocystis pirilliformis, Diaporthe australafricana, Fusarium ophioides, Paecilomyces lecythidis, and Sporothrix stenoceras.</title>
        <authorList>
            <person name="Aylward J."/>
            <person name="Wilson A.M."/>
            <person name="Visagie C.M."/>
            <person name="Spraker J."/>
            <person name="Barnes I."/>
            <person name="Buitendag C."/>
            <person name="Ceriani C."/>
            <person name="Del Mar Angel L."/>
            <person name="du Plessis D."/>
            <person name="Fuchs T."/>
            <person name="Gasser K."/>
            <person name="Kramer D."/>
            <person name="Li W."/>
            <person name="Munsamy K."/>
            <person name="Piso A."/>
            <person name="Price J.L."/>
            <person name="Sonnekus B."/>
            <person name="Thomas C."/>
            <person name="van der Nest A."/>
            <person name="van Dijk A."/>
            <person name="van Heerden A."/>
            <person name="van Vuuren N."/>
            <person name="Yilmaz N."/>
            <person name="Duong T.A."/>
            <person name="van der Merwe N.A."/>
            <person name="Wingfield M.J."/>
            <person name="Wingfield B.D."/>
        </authorList>
    </citation>
    <scope>NUCLEOTIDE SEQUENCE [LARGE SCALE GENOMIC DNA]</scope>
    <source>
        <strain evidence="3 4">CMW 18300</strain>
    </source>
</reference>